<comment type="caution">
    <text evidence="1">The sequence shown here is derived from an EMBL/GenBank/DDBJ whole genome shotgun (WGS) entry which is preliminary data.</text>
</comment>
<organism evidence="1 2">
    <name type="scientific">Natronorubrum sulfidifaciens JCM 14089</name>
    <dbReference type="NCBI Taxonomy" id="1230460"/>
    <lineage>
        <taxon>Archaea</taxon>
        <taxon>Methanobacteriati</taxon>
        <taxon>Methanobacteriota</taxon>
        <taxon>Stenosarchaea group</taxon>
        <taxon>Halobacteria</taxon>
        <taxon>Halobacteriales</taxon>
        <taxon>Natrialbaceae</taxon>
        <taxon>Natronorubrum</taxon>
    </lineage>
</organism>
<sequence length="62" mass="7268">MEERIPSVRISELSNTIVMMELQSLLRAVPFSVKRGTRHRSFLHRDSTTIRLKGMMRVLAFH</sequence>
<dbReference type="Proteomes" id="UP000011661">
    <property type="component" value="Unassembled WGS sequence"/>
</dbReference>
<reference evidence="1 2" key="1">
    <citation type="journal article" date="2014" name="PLoS Genet.">
        <title>Phylogenetically driven sequencing of extremely halophilic archaea reveals strategies for static and dynamic osmo-response.</title>
        <authorList>
            <person name="Becker E.A."/>
            <person name="Seitzer P.M."/>
            <person name="Tritt A."/>
            <person name="Larsen D."/>
            <person name="Krusor M."/>
            <person name="Yao A.I."/>
            <person name="Wu D."/>
            <person name="Madern D."/>
            <person name="Eisen J.A."/>
            <person name="Darling A.E."/>
            <person name="Facciotti M.T."/>
        </authorList>
    </citation>
    <scope>NUCLEOTIDE SEQUENCE [LARGE SCALE GENOMIC DNA]</scope>
    <source>
        <strain evidence="1 2">JCM 14089</strain>
    </source>
</reference>
<accession>L9VZV0</accession>
<keyword evidence="2" id="KW-1185">Reference proteome</keyword>
<evidence type="ECO:0000313" key="1">
    <source>
        <dbReference type="EMBL" id="ELY42576.1"/>
    </source>
</evidence>
<name>L9VZV0_9EURY</name>
<dbReference type="AlphaFoldDB" id="L9VZV0"/>
<protein>
    <submittedName>
        <fullName evidence="1">Uncharacterized protein</fullName>
    </submittedName>
</protein>
<dbReference type="EMBL" id="AOHX01000045">
    <property type="protein sequence ID" value="ELY42576.1"/>
    <property type="molecule type" value="Genomic_DNA"/>
</dbReference>
<proteinExistence type="predicted"/>
<evidence type="ECO:0000313" key="2">
    <source>
        <dbReference type="Proteomes" id="UP000011661"/>
    </source>
</evidence>
<gene>
    <name evidence="1" type="ORF">C495_14722</name>
</gene>